<dbReference type="VEuPathDB" id="FungiDB:RhiirA1_400828"/>
<dbReference type="VEuPathDB" id="FungiDB:FUN_024567"/>
<feature type="chain" id="PRO_5014935964" evidence="1">
    <location>
        <begin position="27"/>
        <end position="207"/>
    </location>
</feature>
<reference evidence="2 3" key="2">
    <citation type="submission" date="2017-10" db="EMBL/GenBank/DDBJ databases">
        <title>Genome analyses suggest a sexual origin of heterokaryosis in a supposedly ancient asexual fungus.</title>
        <authorList>
            <person name="Corradi N."/>
            <person name="Sedzielewska K."/>
            <person name="Noel J."/>
            <person name="Charron P."/>
            <person name="Farinelli L."/>
            <person name="Marton T."/>
            <person name="Kruger M."/>
            <person name="Pelin A."/>
            <person name="Brachmann A."/>
            <person name="Corradi N."/>
        </authorList>
    </citation>
    <scope>NUCLEOTIDE SEQUENCE [LARGE SCALE GENOMIC DNA]</scope>
    <source>
        <strain evidence="2 3">A1</strain>
    </source>
</reference>
<evidence type="ECO:0000313" key="3">
    <source>
        <dbReference type="Proteomes" id="UP000232688"/>
    </source>
</evidence>
<evidence type="ECO:0000313" key="2">
    <source>
        <dbReference type="EMBL" id="PKC58196.1"/>
    </source>
</evidence>
<dbReference type="VEuPathDB" id="FungiDB:RhiirFUN_004147"/>
<dbReference type="Proteomes" id="UP000232688">
    <property type="component" value="Unassembled WGS sequence"/>
</dbReference>
<comment type="caution">
    <text evidence="2">The sequence shown here is derived from an EMBL/GenBank/DDBJ whole genome shotgun (WGS) entry which is preliminary data.</text>
</comment>
<gene>
    <name evidence="2" type="ORF">RhiirA1_400828</name>
</gene>
<feature type="signal peptide" evidence="1">
    <location>
        <begin position="1"/>
        <end position="26"/>
    </location>
</feature>
<protein>
    <submittedName>
        <fullName evidence="2">Uncharacterized protein</fullName>
    </submittedName>
</protein>
<reference evidence="2 3" key="1">
    <citation type="submission" date="2017-10" db="EMBL/GenBank/DDBJ databases">
        <title>Extensive intraspecific genome diversity in a model arbuscular mycorrhizal fungus.</title>
        <authorList>
            <person name="Chen E.C.H."/>
            <person name="Morin E."/>
            <person name="Baudet D."/>
            <person name="Noel J."/>
            <person name="Ndikumana S."/>
            <person name="Charron P."/>
            <person name="St-Onge C."/>
            <person name="Giorgi J."/>
            <person name="Grigoriev I.V."/>
            <person name="Roux C."/>
            <person name="Martin F.M."/>
            <person name="Corradi N."/>
        </authorList>
    </citation>
    <scope>NUCLEOTIDE SEQUENCE [LARGE SCALE GENOMIC DNA]</scope>
    <source>
        <strain evidence="2 3">A1</strain>
    </source>
</reference>
<evidence type="ECO:0000256" key="1">
    <source>
        <dbReference type="SAM" id="SignalP"/>
    </source>
</evidence>
<name>A0A2N0R4G9_9GLOM</name>
<dbReference type="AlphaFoldDB" id="A0A2N0R4G9"/>
<keyword evidence="1" id="KW-0732">Signal</keyword>
<proteinExistence type="predicted"/>
<accession>A0A2N0R4G9</accession>
<sequence>MITTKIFKAYFPIFFLFFFLFYHVDAVCEKITNNVRRTDINWNFDDNFYALRGGNITLTLTDMPCGASTLLIQVVSQSGKGSYTVRTFTNKDLGVLRYIGVGVVVIKEPLFRIQARVDDLENINCPEPYFSGELCYAKYVDTPECKKEKDIEIGVPIATSIFGAIGDFGFIMGRISRRAQQLKKAREIQAQKLAAKKMMQDKKSIKL</sequence>
<organism evidence="2 3">
    <name type="scientific">Rhizophagus irregularis</name>
    <dbReference type="NCBI Taxonomy" id="588596"/>
    <lineage>
        <taxon>Eukaryota</taxon>
        <taxon>Fungi</taxon>
        <taxon>Fungi incertae sedis</taxon>
        <taxon>Mucoromycota</taxon>
        <taxon>Glomeromycotina</taxon>
        <taxon>Glomeromycetes</taxon>
        <taxon>Glomerales</taxon>
        <taxon>Glomeraceae</taxon>
        <taxon>Rhizophagus</taxon>
    </lineage>
</organism>
<dbReference type="EMBL" id="LLXH01001605">
    <property type="protein sequence ID" value="PKC58196.1"/>
    <property type="molecule type" value="Genomic_DNA"/>
</dbReference>